<reference evidence="2" key="2">
    <citation type="submission" date="2025-09" db="UniProtKB">
        <authorList>
            <consortium name="Ensembl"/>
        </authorList>
    </citation>
    <scope>IDENTIFICATION</scope>
</reference>
<dbReference type="InterPro" id="IPR004020">
    <property type="entry name" value="DAPIN"/>
</dbReference>
<dbReference type="SUPFAM" id="SSF47986">
    <property type="entry name" value="DEATH domain"/>
    <property type="match status" value="1"/>
</dbReference>
<dbReference type="GeneTree" id="ENSGT00940000176860"/>
<dbReference type="Ensembl" id="ENSSLUT00000018361.1">
    <property type="protein sequence ID" value="ENSSLUP00000017793.1"/>
    <property type="gene ID" value="ENSSLUG00000008312.1"/>
</dbReference>
<organism evidence="2 3">
    <name type="scientific">Sander lucioperca</name>
    <name type="common">Pike-perch</name>
    <name type="synonym">Perca lucioperca</name>
    <dbReference type="NCBI Taxonomy" id="283035"/>
    <lineage>
        <taxon>Eukaryota</taxon>
        <taxon>Metazoa</taxon>
        <taxon>Chordata</taxon>
        <taxon>Craniata</taxon>
        <taxon>Vertebrata</taxon>
        <taxon>Euteleostomi</taxon>
        <taxon>Actinopterygii</taxon>
        <taxon>Neopterygii</taxon>
        <taxon>Teleostei</taxon>
        <taxon>Neoteleostei</taxon>
        <taxon>Acanthomorphata</taxon>
        <taxon>Eupercaria</taxon>
        <taxon>Perciformes</taxon>
        <taxon>Percoidei</taxon>
        <taxon>Percidae</taxon>
        <taxon>Luciopercinae</taxon>
        <taxon>Sander</taxon>
    </lineage>
</organism>
<keyword evidence="3" id="KW-1185">Reference proteome</keyword>
<dbReference type="Pfam" id="PF02758">
    <property type="entry name" value="PYRIN"/>
    <property type="match status" value="1"/>
</dbReference>
<dbReference type="AlphaFoldDB" id="A0A8D0CX63"/>
<evidence type="ECO:0000259" key="1">
    <source>
        <dbReference type="PROSITE" id="PS50824"/>
    </source>
</evidence>
<feature type="domain" description="Pyrin" evidence="1">
    <location>
        <begin position="1"/>
        <end position="90"/>
    </location>
</feature>
<proteinExistence type="predicted"/>
<reference evidence="2" key="1">
    <citation type="submission" date="2025-08" db="UniProtKB">
        <authorList>
            <consortium name="Ensembl"/>
        </authorList>
    </citation>
    <scope>IDENTIFICATION</scope>
</reference>
<evidence type="ECO:0000313" key="3">
    <source>
        <dbReference type="Proteomes" id="UP000694568"/>
    </source>
</evidence>
<dbReference type="Gene3D" id="1.10.533.10">
    <property type="entry name" value="Death Domain, Fas"/>
    <property type="match status" value="1"/>
</dbReference>
<evidence type="ECO:0000313" key="2">
    <source>
        <dbReference type="Ensembl" id="ENSSLUP00000017793.1"/>
    </source>
</evidence>
<dbReference type="SMART" id="SM01289">
    <property type="entry name" value="PYRIN"/>
    <property type="match status" value="1"/>
</dbReference>
<dbReference type="InterPro" id="IPR011029">
    <property type="entry name" value="DEATH-like_dom_sf"/>
</dbReference>
<sequence length="198" mass="23193">MAYEVLLNALDELGEDEFQHFKWILKEECLKNSSTIPWSKLENAKTWDTVSLMIQTYTLPGAVELTHQVLKKINRNDLVQSSSARSSGTKSQSQEDKHDVTEMHFSVFPRFVEDLTHSFCLQYFFLQPIVLYCTFMQPMSVAESGYYDVIMFLHYQRLHLVQRTTRHLVTLHFSQLCLLEDVIHEPKEAIKVDHTIKH</sequence>
<dbReference type="Proteomes" id="UP000694568">
    <property type="component" value="Unplaced"/>
</dbReference>
<name>A0A8D0CX63_SANLU</name>
<dbReference type="CDD" id="cd08321">
    <property type="entry name" value="Pyrin_ASC-like"/>
    <property type="match status" value="1"/>
</dbReference>
<protein>
    <recommendedName>
        <fullName evidence="1">Pyrin domain-containing protein</fullName>
    </recommendedName>
</protein>
<dbReference type="PROSITE" id="PS50824">
    <property type="entry name" value="DAPIN"/>
    <property type="match status" value="1"/>
</dbReference>
<accession>A0A8D0CX63</accession>